<dbReference type="KEGG" id="spar:SPRG_04969"/>
<evidence type="ECO:0000313" key="3">
    <source>
        <dbReference type="Proteomes" id="UP000030745"/>
    </source>
</evidence>
<feature type="region of interest" description="Disordered" evidence="1">
    <location>
        <begin position="2400"/>
        <end position="2434"/>
    </location>
</feature>
<evidence type="ECO:0000256" key="1">
    <source>
        <dbReference type="SAM" id="MobiDB-lite"/>
    </source>
</evidence>
<keyword evidence="3" id="KW-1185">Reference proteome</keyword>
<dbReference type="SUPFAM" id="SSF47473">
    <property type="entry name" value="EF-hand"/>
    <property type="match status" value="1"/>
</dbReference>
<sequence>MDNVLVVAEELYLLNQRFTLARVQRVWEMYRRYVNPHVTDGGYALTLDEVLFVLEIPVDDDEVEVRAFFERMKERSATEARDAMDMLEFLVAFTLLSRGTLLAKAHFLFALFDFDVEDEMDQEELSLLMTLAMSGLHKLGLVEDVPAFDAITQMSADGFVRHGVAAGAKMNFNQFLNWATFDADPQSLLQRFTCALRLHHLVHGLSRLAHRQVEPYYRYQLALQTPLPHLDAIRVLCGPVVGKRQVSDTTIDVLYEFSTAATVTFYAFDDDDVVDAHRPPTDTASRRRRLAESHVLTVMGREPVLVTFSALTPGATYVVGLTGVAIGDANTRTARVMTRPSTDHTLCITALNHVGPTLLPSHDALSVATASELSAATTSPRLVIHWHFGTFSPEMVLHAVALLDLDNATSVQSTRDAIQSHCRQAWAPLDGVATTASNLVVTASKDALYSAFDASQMAQLQTLPQASRAWLEACVQAMWARYVTALQPPTSLSADDIALYRDGPLLLLHLPQTPTSAETLGHLLRDTASSVCVVLTTAPLLPLEEAPLEMASTRRYLDALSLWRLHDTARQIVLLAPTHGAGATSTVHITGTPYSFQQLLCGALRQRRPLMPLVDVYPTYAVGTMFTVEHAACHWETQFGQLDVRVTTTADVVPQNIATARWVAPPRIVVGPVVGLVTARSAQLLIELDDDAVVVGEATDVVTETRYVCRQRLYRAEPAVLTFDNLQPQRRYRGLLGCDALIYVQTPQERAPSLHVTWVGGDDAFGNRAFQPVQSFWPDYRENMTSWPATDIVVLLHRTSLSLESIRAAMAHWRGAPTAAESVVKQLFRAAFLTQWTAQDNAAVLAHGSHWFLGTGYDWSAVNEPISRDVVVWARQVAFQYQHHGLWPTLDPLRRYGYHCQDGIGFLHIDVLEHRLATDDIYLCNTPELLSPTQWQLVESVLVQSTGICCTVISCSTPIVWHGHRHDVPSRYLGLEWVLYPAEQTRLLSLVFSWKAAVPGRDLLFVCAGPRSATTTLVHEGVSLTQIVVGPVACVVDDLPTPPDANGALCDGTMAFAHNFGASPEYTSTILTPHATQARWRLHRNMLAQPNAKILVGPVLGKLTATSVRILIEVDRDVKTCVCVCTKLHATDRITASSALCAYTPLAFSLVELAPATEYIVTFEGIAPASVVTRFTTPSTTPYAFSVLTVHDTNWHTVLQRSADTSASSSWADILRSRSINATEAAATAHTNGDVLGVDGAKNLWQRVDLDHTSAPLRKPIVLVHCGGHVNLRVAFSDAELAAIITRLVAMDEAHWVSVLPELRHAMQEAYRVQWNMPPFRDALRNCSNLMLFDETDLFFRLSVIEGRLDDTVDAAKAARVLQLLRDTAYHVWLLYANQLATDVNVQESLASTRTATFASFGHCTLIVLNQHATPKEAATAAPVAKPSGIDISKVTQANNLLPPGAWLTLDDALLYSKQGCKVLLVVVAFDALEVALNPLYLVGVNRLFEKLFEWKNQVPGADRELHLVTLGPALTTYVITDQRSQGVCRLQQLASISTPTRASSTPLYPPSGAITKRFLYAKQGTDAADASRSFVSFAYFSDLDRVEGHMQPVIEPYNVPCKALLGPVLGRLRVVQDSDTDRYSVTATLLLEVNAARAITCIVLDILSGDERRVTLELAAYTPSVFLLSTLDVDRRYTYRFDGLDDETRGGTFHTPSEHTSVLNIVAVSSNLIQFRDPAVVNTWQLLLQRLCVPWHGLDVLLHLGGQVPLQEAAIECTHWLQDECDRRPMDAVSQVAAELRPRLRRRFQQEYWAAWNVPHFRTVLACISNWMVRAQADVATTYGRSPDLLLKEGVSPRTIEILGYIHEIAMEVWRAYQGALGWGPDDDADADEPPAATIAETPATTAPMLPLYYALRFEHIGVFVFDMRSTRAGDVISCNGRLSTPLPPTTRPTISEAQWMAFESLLRKKSVRALILVMELPLLLTTPKNAPPTVADPSLYSALDLQAHWVGCPVQLDQLLSLLFKWKEKIDGRDVAVLSGNMGFGLETTIKDKNSNFELHNYTTGPVTSAVQPFPFVDRGAFEKRFEFEQRFVSPLPNYVLLEVTLTSQIVDASLTMTRASSIGDVLHSANAHVLHAPTRLLRRPPWWRRYCLQNERAFWTTIVVNSVSSQSVLATYLADDKGYLNATKRWYAKYNFVDTTRLADLQSSSTSPETLLATLHDVAKDMWATFPPAIKETVAVLSDVFVVDLALEELQLDLSGPIDVERFRAICTGLAKGACALKAAATLAAEDAAIAYEADRVAKLELQRTLEAATDKAASDAAADAVAMAALQKTNLLEYAQEMNKREKDRLEKEAADKAAAKAAKRAAREAEKLYHHDEDVALHKEKKALAALKGRIEAHYASLGQTPEYEAMEIEYGRRTREVHGRQQRRDESKARDAKTKTKAETKAST</sequence>
<gene>
    <name evidence="2" type="ORF">SPRG_04969</name>
</gene>
<dbReference type="PANTHER" id="PTHR37031">
    <property type="entry name" value="METALLOPHOSPHATASE BINDING DOMAIN PROTEIN"/>
    <property type="match status" value="1"/>
</dbReference>
<evidence type="ECO:0000313" key="2">
    <source>
        <dbReference type="EMBL" id="KDO29903.1"/>
    </source>
</evidence>
<dbReference type="GeneID" id="24127384"/>
<dbReference type="InterPro" id="IPR038607">
    <property type="entry name" value="PhoD-like_sf"/>
</dbReference>
<dbReference type="OrthoDB" id="2419400at2759"/>
<accession>A0A067CHB7</accession>
<protein>
    <submittedName>
        <fullName evidence="2">Uncharacterized protein</fullName>
    </submittedName>
</protein>
<dbReference type="Proteomes" id="UP000030745">
    <property type="component" value="Unassembled WGS sequence"/>
</dbReference>
<dbReference type="Gene3D" id="1.10.238.10">
    <property type="entry name" value="EF-hand"/>
    <property type="match status" value="1"/>
</dbReference>
<dbReference type="InterPro" id="IPR011992">
    <property type="entry name" value="EF-hand-dom_pair"/>
</dbReference>
<dbReference type="RefSeq" id="XP_012199497.1">
    <property type="nucleotide sequence ID" value="XM_012344107.1"/>
</dbReference>
<dbReference type="OMA" id="ELMEMWH"/>
<dbReference type="Gene3D" id="3.60.21.70">
    <property type="entry name" value="PhoD-like phosphatase"/>
    <property type="match status" value="1"/>
</dbReference>
<organism evidence="2 3">
    <name type="scientific">Saprolegnia parasitica (strain CBS 223.65)</name>
    <dbReference type="NCBI Taxonomy" id="695850"/>
    <lineage>
        <taxon>Eukaryota</taxon>
        <taxon>Sar</taxon>
        <taxon>Stramenopiles</taxon>
        <taxon>Oomycota</taxon>
        <taxon>Saprolegniomycetes</taxon>
        <taxon>Saprolegniales</taxon>
        <taxon>Saprolegniaceae</taxon>
        <taxon>Saprolegnia</taxon>
    </lineage>
</organism>
<name>A0A067CHB7_SAPPC</name>
<dbReference type="EMBL" id="KK583204">
    <property type="protein sequence ID" value="KDO29903.1"/>
    <property type="molecule type" value="Genomic_DNA"/>
</dbReference>
<dbReference type="PANTHER" id="PTHR37031:SF2">
    <property type="entry name" value="PHOD-LIKE PHOSPHATASE METALLOPHOSPHATASE DOMAIN-CONTAINING PROTEIN"/>
    <property type="match status" value="1"/>
</dbReference>
<proteinExistence type="predicted"/>
<dbReference type="STRING" id="695850.A0A067CHB7"/>
<reference evidence="2 3" key="1">
    <citation type="journal article" date="2013" name="PLoS Genet.">
        <title>Distinctive expansion of potential virulence genes in the genome of the oomycete fish pathogen Saprolegnia parasitica.</title>
        <authorList>
            <person name="Jiang R.H."/>
            <person name="de Bruijn I."/>
            <person name="Haas B.J."/>
            <person name="Belmonte R."/>
            <person name="Lobach L."/>
            <person name="Christie J."/>
            <person name="van den Ackerveken G."/>
            <person name="Bottin A."/>
            <person name="Bulone V."/>
            <person name="Diaz-Moreno S.M."/>
            <person name="Dumas B."/>
            <person name="Fan L."/>
            <person name="Gaulin E."/>
            <person name="Govers F."/>
            <person name="Grenville-Briggs L.J."/>
            <person name="Horner N.R."/>
            <person name="Levin J.Z."/>
            <person name="Mammella M."/>
            <person name="Meijer H.J."/>
            <person name="Morris P."/>
            <person name="Nusbaum C."/>
            <person name="Oome S."/>
            <person name="Phillips A.J."/>
            <person name="van Rooyen D."/>
            <person name="Rzeszutek E."/>
            <person name="Saraiva M."/>
            <person name="Secombes C.J."/>
            <person name="Seidl M.F."/>
            <person name="Snel B."/>
            <person name="Stassen J.H."/>
            <person name="Sykes S."/>
            <person name="Tripathy S."/>
            <person name="van den Berg H."/>
            <person name="Vega-Arreguin J.C."/>
            <person name="Wawra S."/>
            <person name="Young S.K."/>
            <person name="Zeng Q."/>
            <person name="Dieguez-Uribeondo J."/>
            <person name="Russ C."/>
            <person name="Tyler B.M."/>
            <person name="van West P."/>
        </authorList>
    </citation>
    <scope>NUCLEOTIDE SEQUENCE [LARGE SCALE GENOMIC DNA]</scope>
    <source>
        <strain evidence="2 3">CBS 223.65</strain>
    </source>
</reference>
<dbReference type="VEuPathDB" id="FungiDB:SPRG_04969"/>